<keyword evidence="3" id="KW-1185">Reference proteome</keyword>
<sequence length="143" mass="14847">MLLEEVEERAGCSKQERGFGNVFVVIAGVSGLNGPSGREPSAETLLDVPYCVVLGLNSTSARKPPEEAVLDGPLLTVGSKESRSHFRAGMSVLLEGSEEGLGCSKHGDGFDCDRVSGLHSPNARKASEDSAGCPLLTAGSKES</sequence>
<dbReference type="AlphaFoldDB" id="A0ABD0LB07"/>
<organism evidence="2 3">
    <name type="scientific">Batillaria attramentaria</name>
    <dbReference type="NCBI Taxonomy" id="370345"/>
    <lineage>
        <taxon>Eukaryota</taxon>
        <taxon>Metazoa</taxon>
        <taxon>Spiralia</taxon>
        <taxon>Lophotrochozoa</taxon>
        <taxon>Mollusca</taxon>
        <taxon>Gastropoda</taxon>
        <taxon>Caenogastropoda</taxon>
        <taxon>Sorbeoconcha</taxon>
        <taxon>Cerithioidea</taxon>
        <taxon>Batillariidae</taxon>
        <taxon>Batillaria</taxon>
    </lineage>
</organism>
<feature type="region of interest" description="Disordered" evidence="1">
    <location>
        <begin position="114"/>
        <end position="143"/>
    </location>
</feature>
<name>A0ABD0LB07_9CAEN</name>
<dbReference type="EMBL" id="JACVVK020000068">
    <property type="protein sequence ID" value="KAK7496332.1"/>
    <property type="molecule type" value="Genomic_DNA"/>
</dbReference>
<dbReference type="Proteomes" id="UP001519460">
    <property type="component" value="Unassembled WGS sequence"/>
</dbReference>
<reference evidence="2 3" key="1">
    <citation type="journal article" date="2023" name="Sci. Data">
        <title>Genome assembly of the Korean intertidal mud-creeper Batillaria attramentaria.</title>
        <authorList>
            <person name="Patra A.K."/>
            <person name="Ho P.T."/>
            <person name="Jun S."/>
            <person name="Lee S.J."/>
            <person name="Kim Y."/>
            <person name="Won Y.J."/>
        </authorList>
    </citation>
    <scope>NUCLEOTIDE SEQUENCE [LARGE SCALE GENOMIC DNA]</scope>
    <source>
        <strain evidence="2">Wonlab-2016</strain>
    </source>
</reference>
<evidence type="ECO:0000313" key="2">
    <source>
        <dbReference type="EMBL" id="KAK7496332.1"/>
    </source>
</evidence>
<proteinExistence type="predicted"/>
<gene>
    <name evidence="2" type="ORF">BaRGS_00012497</name>
</gene>
<evidence type="ECO:0000256" key="1">
    <source>
        <dbReference type="SAM" id="MobiDB-lite"/>
    </source>
</evidence>
<protein>
    <submittedName>
        <fullName evidence="2">Uncharacterized protein</fullName>
    </submittedName>
</protein>
<comment type="caution">
    <text evidence="2">The sequence shown here is derived from an EMBL/GenBank/DDBJ whole genome shotgun (WGS) entry which is preliminary data.</text>
</comment>
<accession>A0ABD0LB07</accession>
<evidence type="ECO:0000313" key="3">
    <source>
        <dbReference type="Proteomes" id="UP001519460"/>
    </source>
</evidence>